<dbReference type="EMBL" id="JBEPMO010000001">
    <property type="protein sequence ID" value="MET3730765.1"/>
    <property type="molecule type" value="Genomic_DNA"/>
</dbReference>
<feature type="domain" description="Secretion system C-terminal sorting" evidence="2">
    <location>
        <begin position="709"/>
        <end position="774"/>
    </location>
</feature>
<dbReference type="SUPFAM" id="SSF110296">
    <property type="entry name" value="Oligoxyloglucan reducing end-specific cellobiohydrolase"/>
    <property type="match status" value="3"/>
</dbReference>
<dbReference type="InterPro" id="IPR050310">
    <property type="entry name" value="VPS10-sortilin"/>
</dbReference>
<evidence type="ECO:0000313" key="4">
    <source>
        <dbReference type="Proteomes" id="UP001549146"/>
    </source>
</evidence>
<dbReference type="Pfam" id="PF18962">
    <property type="entry name" value="Por_Secre_tail"/>
    <property type="match status" value="1"/>
</dbReference>
<dbReference type="PANTHER" id="PTHR12106:SF27">
    <property type="entry name" value="SORTILIN-RELATED RECEPTOR"/>
    <property type="match status" value="1"/>
</dbReference>
<proteinExistence type="predicted"/>
<evidence type="ECO:0000313" key="3">
    <source>
        <dbReference type="EMBL" id="MET3730765.1"/>
    </source>
</evidence>
<reference evidence="3 4" key="1">
    <citation type="submission" date="2024-06" db="EMBL/GenBank/DDBJ databases">
        <title>Genomic Encyclopedia of Type Strains, Phase IV (KMG-IV): sequencing the most valuable type-strain genomes for metagenomic binning, comparative biology and taxonomic classification.</title>
        <authorList>
            <person name="Goeker M."/>
        </authorList>
    </citation>
    <scope>NUCLEOTIDE SEQUENCE [LARGE SCALE GENOMIC DNA]</scope>
    <source>
        <strain evidence="3 4">DSM 29388</strain>
    </source>
</reference>
<protein>
    <submittedName>
        <fullName evidence="3">Photosystem II stability/assembly factor-like uncharacterized protein</fullName>
    </submittedName>
</protein>
<dbReference type="InterPro" id="IPR002860">
    <property type="entry name" value="BNR_rpt"/>
</dbReference>
<name>A0ABV2LQB4_9FLAO</name>
<comment type="caution">
    <text evidence="3">The sequence shown here is derived from an EMBL/GenBank/DDBJ whole genome shotgun (WGS) entry which is preliminary data.</text>
</comment>
<dbReference type="Gene3D" id="2.130.10.10">
    <property type="entry name" value="YVTN repeat-like/Quinoprotein amine dehydrogenase"/>
    <property type="match status" value="4"/>
</dbReference>
<dbReference type="NCBIfam" id="TIGR04183">
    <property type="entry name" value="Por_Secre_tail"/>
    <property type="match status" value="1"/>
</dbReference>
<keyword evidence="1" id="KW-0732">Signal</keyword>
<dbReference type="InterPro" id="IPR026444">
    <property type="entry name" value="Secre_tail"/>
</dbReference>
<dbReference type="InterPro" id="IPR015943">
    <property type="entry name" value="WD40/YVTN_repeat-like_dom_sf"/>
</dbReference>
<dbReference type="PANTHER" id="PTHR12106">
    <property type="entry name" value="SORTILIN RELATED"/>
    <property type="match status" value="1"/>
</dbReference>
<accession>A0ABV2LQB4</accession>
<dbReference type="Proteomes" id="UP001549146">
    <property type="component" value="Unassembled WGS sequence"/>
</dbReference>
<gene>
    <name evidence="3" type="ORF">ABID46_000317</name>
</gene>
<evidence type="ECO:0000256" key="1">
    <source>
        <dbReference type="ARBA" id="ARBA00022729"/>
    </source>
</evidence>
<evidence type="ECO:0000259" key="2">
    <source>
        <dbReference type="Pfam" id="PF18962"/>
    </source>
</evidence>
<sequence length="776" mass="87319">MQKIIGFLSFVFFTSFMMFGQIETLGSKEYGRILDITYHPTLENKLYALTQGNHILTSSDNGETWEVLYAHPEGQLENLKFLETENSLSFSSKNSPNSFGEFSLNYGVHIFNLHSLSVIKTFQVPNQEGADRESIKSYAIWESNPDVALIAQEYRIEFFNYSKVYYTTDGGQNWTEVYYSNDNNDYFPENLAISPDDAEKLFIARGISYAESAGGLLISTDAGQTWTEKLSGICFSPISFHPENPSEIWIGSGIGYGNDHTQGLYKSLDGGETWNLVSIPWTSYMSDNIRVIAFHPSNADLMMVLEENEIAKSQDGGLTWNLYTHPETDMSIEGYYDGRNLSFNPFNEQEVFVNSSFYPLFSSDGGVEFERIKNPFHREFGNLHHFYTNGLEHLYFGVQNGFVHLNAQNSEENSVGVVPINSNSYSPNVMLNIDEKTEGRIFIYFPNASLSMSNDHGITQTPIYQPMNMDQINSLTVDPTNSHIIYASSSMMGNMTELIKLDVHDFNSIQTEILSTPQESGTINTIHVDPSNSQNILITQGSKVFKSTNYGQVWLNASVGLEILDATTDQIFRLIQNTTEPNRFVLATSKGIFLSTDQGLSWEQLTDEFTVNALAKDEILVSITSESDGKNFQIKYSADQGNTWNVFSLGIDAPIHLSSIMKSTDFYLDEDNLRIFVGTMDLGVLKITLDLLNLNLIDSEILPSQNLIIYPNPTKGIVNIESKIQTESVEIYSQTGQKIRTENSSKISVEDLPKGVYFLKIHLQNGDTKTQKIIKN</sequence>
<dbReference type="CDD" id="cd15482">
    <property type="entry name" value="Sialidase_non-viral"/>
    <property type="match status" value="1"/>
</dbReference>
<dbReference type="RefSeq" id="WP_354506201.1">
    <property type="nucleotide sequence ID" value="NZ_JBEPMO010000001.1"/>
</dbReference>
<dbReference type="Pfam" id="PF02012">
    <property type="entry name" value="BNR"/>
    <property type="match status" value="1"/>
</dbReference>
<organism evidence="3 4">
    <name type="scientific">Moheibacter stercoris</name>
    <dbReference type="NCBI Taxonomy" id="1628251"/>
    <lineage>
        <taxon>Bacteria</taxon>
        <taxon>Pseudomonadati</taxon>
        <taxon>Bacteroidota</taxon>
        <taxon>Flavobacteriia</taxon>
        <taxon>Flavobacteriales</taxon>
        <taxon>Weeksellaceae</taxon>
        <taxon>Moheibacter</taxon>
    </lineage>
</organism>
<keyword evidence="4" id="KW-1185">Reference proteome</keyword>